<dbReference type="Gene3D" id="1.10.287.950">
    <property type="entry name" value="Methyl-accepting chemotaxis protein"/>
    <property type="match status" value="1"/>
</dbReference>
<keyword evidence="13" id="KW-1185">Reference proteome</keyword>
<protein>
    <submittedName>
        <fullName evidence="12">Methyl-accepting chemotaxis protein</fullName>
    </submittedName>
</protein>
<evidence type="ECO:0000256" key="10">
    <source>
        <dbReference type="SAM" id="Phobius"/>
    </source>
</evidence>
<evidence type="ECO:0000256" key="6">
    <source>
        <dbReference type="ARBA" id="ARBA00023136"/>
    </source>
</evidence>
<dbReference type="Proteomes" id="UP000019482">
    <property type="component" value="Unassembled WGS sequence"/>
</dbReference>
<evidence type="ECO:0000256" key="2">
    <source>
        <dbReference type="ARBA" id="ARBA00022475"/>
    </source>
</evidence>
<keyword evidence="5 10" id="KW-1133">Transmembrane helix</keyword>
<gene>
    <name evidence="12" type="ORF">CTDIVETGP_2711</name>
</gene>
<keyword evidence="7 8" id="KW-0807">Transducer</keyword>
<feature type="transmembrane region" description="Helical" evidence="10">
    <location>
        <begin position="291"/>
        <end position="313"/>
    </location>
</feature>
<keyword evidence="4 10" id="KW-0812">Transmembrane</keyword>
<evidence type="ECO:0000259" key="11">
    <source>
        <dbReference type="PROSITE" id="PS50111"/>
    </source>
</evidence>
<dbReference type="Pfam" id="PF02743">
    <property type="entry name" value="dCache_1"/>
    <property type="match status" value="1"/>
</dbReference>
<dbReference type="PANTHER" id="PTHR32089">
    <property type="entry name" value="METHYL-ACCEPTING CHEMOTAXIS PROTEIN MCPB"/>
    <property type="match status" value="1"/>
</dbReference>
<dbReference type="SUPFAM" id="SSF58104">
    <property type="entry name" value="Methyl-accepting chemotaxis protein (MCP) signaling domain"/>
    <property type="match status" value="1"/>
</dbReference>
<name>W6N7Y6_CLOTY</name>
<dbReference type="GeneID" id="29419113"/>
<dbReference type="InterPro" id="IPR029151">
    <property type="entry name" value="Sensor-like_sf"/>
</dbReference>
<comment type="caution">
    <text evidence="12">The sequence shown here is derived from an EMBL/GenBank/DDBJ whole genome shotgun (WGS) entry which is preliminary data.</text>
</comment>
<feature type="domain" description="Methyl-accepting transducer" evidence="11">
    <location>
        <begin position="407"/>
        <end position="644"/>
    </location>
</feature>
<evidence type="ECO:0000256" key="3">
    <source>
        <dbReference type="ARBA" id="ARBA00022500"/>
    </source>
</evidence>
<dbReference type="InterPro" id="IPR033479">
    <property type="entry name" value="dCache_1"/>
</dbReference>
<evidence type="ECO:0000313" key="12">
    <source>
        <dbReference type="EMBL" id="CDL92641.1"/>
    </source>
</evidence>
<reference evidence="12 13" key="1">
    <citation type="journal article" date="2015" name="Genome Announc.">
        <title>Draft Genome Sequence of Clostridium tyrobutyricum Strain DIVETGP, Isolated from Cow's Milk for Grana Padano Production.</title>
        <authorList>
            <person name="Soggiu A."/>
            <person name="Piras C."/>
            <person name="Gaiarsa S."/>
            <person name="Sassera D."/>
            <person name="Roncada P."/>
            <person name="Bendixen E."/>
            <person name="Brasca M."/>
            <person name="Bonizzi L."/>
        </authorList>
    </citation>
    <scope>NUCLEOTIDE SEQUENCE [LARGE SCALE GENOMIC DNA]</scope>
    <source>
        <strain evidence="12 13">DIVETGP</strain>
    </source>
</reference>
<dbReference type="Pfam" id="PF00015">
    <property type="entry name" value="MCPsignal"/>
    <property type="match status" value="1"/>
</dbReference>
<dbReference type="GO" id="GO:0007165">
    <property type="term" value="P:signal transduction"/>
    <property type="evidence" value="ECO:0007669"/>
    <property type="project" value="UniProtKB-KW"/>
</dbReference>
<proteinExistence type="predicted"/>
<dbReference type="CDD" id="cd12912">
    <property type="entry name" value="PDC2_MCP_like"/>
    <property type="match status" value="1"/>
</dbReference>
<dbReference type="SUPFAM" id="SSF103190">
    <property type="entry name" value="Sensory domain-like"/>
    <property type="match status" value="1"/>
</dbReference>
<evidence type="ECO:0000256" key="1">
    <source>
        <dbReference type="ARBA" id="ARBA00004651"/>
    </source>
</evidence>
<evidence type="ECO:0000256" key="5">
    <source>
        <dbReference type="ARBA" id="ARBA00022989"/>
    </source>
</evidence>
<dbReference type="EMBL" id="CBXI010000044">
    <property type="protein sequence ID" value="CDL92641.1"/>
    <property type="molecule type" value="Genomic_DNA"/>
</dbReference>
<evidence type="ECO:0000256" key="9">
    <source>
        <dbReference type="SAM" id="MobiDB-lite"/>
    </source>
</evidence>
<dbReference type="SMART" id="SM00283">
    <property type="entry name" value="MA"/>
    <property type="match status" value="1"/>
</dbReference>
<feature type="transmembrane region" description="Helical" evidence="10">
    <location>
        <begin position="7"/>
        <end position="27"/>
    </location>
</feature>
<evidence type="ECO:0000256" key="7">
    <source>
        <dbReference type="ARBA" id="ARBA00023224"/>
    </source>
</evidence>
<dbReference type="PANTHER" id="PTHR32089:SF112">
    <property type="entry name" value="LYSOZYME-LIKE PROTEIN-RELATED"/>
    <property type="match status" value="1"/>
</dbReference>
<dbReference type="CDD" id="cd12914">
    <property type="entry name" value="PDC1_DGC_like"/>
    <property type="match status" value="1"/>
</dbReference>
<dbReference type="AlphaFoldDB" id="W6N7Y6"/>
<feature type="region of interest" description="Disordered" evidence="9">
    <location>
        <begin position="426"/>
        <end position="450"/>
    </location>
</feature>
<evidence type="ECO:0000256" key="4">
    <source>
        <dbReference type="ARBA" id="ARBA00022692"/>
    </source>
</evidence>
<keyword evidence="2" id="KW-1003">Cell membrane</keyword>
<dbReference type="Gene3D" id="6.10.340.10">
    <property type="match status" value="1"/>
</dbReference>
<organism evidence="12 13">
    <name type="scientific">Clostridium tyrobutyricum DIVETGP</name>
    <dbReference type="NCBI Taxonomy" id="1408889"/>
    <lineage>
        <taxon>Bacteria</taxon>
        <taxon>Bacillati</taxon>
        <taxon>Bacillota</taxon>
        <taxon>Clostridia</taxon>
        <taxon>Eubacteriales</taxon>
        <taxon>Clostridiaceae</taxon>
        <taxon>Clostridium</taxon>
    </lineage>
</organism>
<dbReference type="InterPro" id="IPR004089">
    <property type="entry name" value="MCPsignal_dom"/>
</dbReference>
<dbReference type="PROSITE" id="PS50111">
    <property type="entry name" value="CHEMOTAXIS_TRANSDUC_2"/>
    <property type="match status" value="1"/>
</dbReference>
<evidence type="ECO:0000313" key="13">
    <source>
        <dbReference type="Proteomes" id="UP000019482"/>
    </source>
</evidence>
<dbReference type="OrthoDB" id="5449717at2"/>
<dbReference type="GO" id="GO:0005886">
    <property type="term" value="C:plasma membrane"/>
    <property type="evidence" value="ECO:0007669"/>
    <property type="project" value="UniProtKB-SubCell"/>
</dbReference>
<evidence type="ECO:0000256" key="8">
    <source>
        <dbReference type="PROSITE-ProRule" id="PRU00284"/>
    </source>
</evidence>
<accession>W6N7Y6</accession>
<dbReference type="Gene3D" id="3.30.450.20">
    <property type="entry name" value="PAS domain"/>
    <property type="match status" value="1"/>
</dbReference>
<keyword evidence="3" id="KW-0145">Chemotaxis</keyword>
<dbReference type="RefSeq" id="WP_017894586.1">
    <property type="nucleotide sequence ID" value="NZ_CBXI010000044.1"/>
</dbReference>
<keyword evidence="6 10" id="KW-0472">Membrane</keyword>
<sequence length="680" mass="74504">MSIKRKVPLLIGMLILITMIVSSIVVYHQTSTKLYDVSRAEMKSLTSSYIITLNHMIDKEKVKMDGMSNKKSVIDLLQLRSGSYGSPEYKNAVKQSSAELSNYVKQQGNLEHAFIVDKSGTIIADSDSNLINKNISDRAYNTKALKGQDTISETMTSKSTAQQIIIFASPIKMQGKIYGYTASAVFAKSFSESFKNITISNTKGSYACLVDESGNIVFYPDVSKIGKPLQNDSLKSLSKQIQNRKTIDSNYISYKYQGKQKLSYLNLVPNVNWIFMVTADKSAILSGARKVTIMIIIIMIIVAVIAIFAGILLSKKIIDPIQDITDIVNSTAKLNLNNLNKNNQYDYLEKSKDEIGIIYKAIVSMRSTLRNSVGQLLSISDKVNKNAIFLENLTEELKTYISDTSSEAENISAGIEENSAAAQEISSSSSEMSSAVNDMANKTEKGSGVSEDIAERAEEFKKSSNQSQDNANNIYRSVKAQLETAIEDSKAVSKINELTESIIDITKQTDLLALNASIEAARAGEAGKGFTVVADEVKKLAQESGKTANNIKNIVNLVESAVGKLVHSSNNALDFLETAISKDYVKMAEIADQYNKDSLTINNFMMDFSAVSEELNASIEGIAKSTTEMAQTITESAGGMQNISQKTNSISEKIDNINSSAIDNKKSVDSLHEVINKFHL</sequence>
<dbReference type="GO" id="GO:0006935">
    <property type="term" value="P:chemotaxis"/>
    <property type="evidence" value="ECO:0007669"/>
    <property type="project" value="UniProtKB-KW"/>
</dbReference>
<comment type="subcellular location">
    <subcellularLocation>
        <location evidence="1">Cell membrane</location>
        <topology evidence="1">Multi-pass membrane protein</topology>
    </subcellularLocation>
</comment>
<feature type="compositionally biased region" description="Low complexity" evidence="9">
    <location>
        <begin position="426"/>
        <end position="435"/>
    </location>
</feature>